<dbReference type="PANTHER" id="PTHR11918:SF45">
    <property type="entry name" value="THREONYLCARBAMOYLADENOSINE TRNA METHYLTHIOTRANSFERASE"/>
    <property type="match status" value="1"/>
</dbReference>
<dbReference type="InterPro" id="IPR006466">
    <property type="entry name" value="MiaB-like_arc_euk"/>
</dbReference>
<dbReference type="PROSITE" id="PS50926">
    <property type="entry name" value="TRAM"/>
    <property type="match status" value="1"/>
</dbReference>
<keyword evidence="16" id="KW-1133">Transmembrane helix</keyword>
<keyword evidence="10" id="KW-0479">Metal-binding</keyword>
<evidence type="ECO:0000256" key="15">
    <source>
        <dbReference type="SAM" id="MobiDB-lite"/>
    </source>
</evidence>
<evidence type="ECO:0000259" key="18">
    <source>
        <dbReference type="PROSITE" id="PS51449"/>
    </source>
</evidence>
<dbReference type="InterPro" id="IPR038135">
    <property type="entry name" value="Methylthiotransferase_N_sf"/>
</dbReference>
<dbReference type="SMART" id="SM00729">
    <property type="entry name" value="Elp3"/>
    <property type="match status" value="1"/>
</dbReference>
<dbReference type="SUPFAM" id="SSF102114">
    <property type="entry name" value="Radical SAM enzymes"/>
    <property type="match status" value="1"/>
</dbReference>
<protein>
    <recommendedName>
        <fullName evidence="5">Threonylcarbamoyladenosine tRNA methylthiotransferase</fullName>
        <ecNumber evidence="4">2.8.4.5</ecNumber>
    </recommendedName>
    <alternativeName>
        <fullName evidence="13">tRNA-t(6)A37 methylthiotransferase</fullName>
    </alternativeName>
</protein>
<dbReference type="SFLD" id="SFLDS00029">
    <property type="entry name" value="Radical_SAM"/>
    <property type="match status" value="1"/>
</dbReference>
<dbReference type="Gene3D" id="3.80.30.20">
    <property type="entry name" value="tm_1862 like domain"/>
    <property type="match status" value="1"/>
</dbReference>
<dbReference type="GO" id="GO:0035598">
    <property type="term" value="F:tRNA (N(6)-L-threonylcarbamoyladenosine(37)-C(2))-methylthiotransferase activity"/>
    <property type="evidence" value="ECO:0007669"/>
    <property type="project" value="UniProtKB-EC"/>
</dbReference>
<comment type="function">
    <text evidence="2">Catalyzes the methylthiolation of N6-threonylcarbamoyladenosine (t(6)A), leading to the formation of 2-methylthio-N6-threonylcarbamoyladenosine (ms(2)t(6)A) at position 37 in tRNAs that read codons beginning with adenine.</text>
</comment>
<feature type="domain" description="Radical SAM core" evidence="19">
    <location>
        <begin position="360"/>
        <end position="596"/>
    </location>
</feature>
<feature type="domain" description="MTTase N-terminal" evidence="18">
    <location>
        <begin position="229"/>
        <end position="339"/>
    </location>
</feature>
<evidence type="ECO:0000259" key="17">
    <source>
        <dbReference type="PROSITE" id="PS50926"/>
    </source>
</evidence>
<dbReference type="EC" id="2.8.4.5" evidence="4"/>
<sequence length="656" mass="72642">MSQSRFRLSGPLVGAGIAGFLAVSYIAYYVYQQLRKRRIMRYIKRIYNNDHELYDEAEDEYSDEDDFYVDESAFDTHRLTSRADLENTHDSGRSRSRYPYGTLHRRAKGAEEFEQDDNIENLGGGAKSRVSRPHFYGSYKSRSTKFSGKKNDAETADGDDDWVNVDDEGSLSPSRKSDLPKSVDESADSGADSGSDEDVEGKSDGIDASCLVEAVGSGPAAGSALPGRQRVYFKSFGCAHNMSDAEYMKGLLSEYGYTICDTLDNANVAVINSCTVKGPSQDAMTTEIVRARELGIPVVVGGCVSQADRSLGVFQDPGVSLLGVQQIEEIVGVVEQALHNRKVTLLDRKELPSLNLPKIRQNKLIEIIPLSTGCLGACTFCKTKQARGVLGSYSLEAILDRVESVVAEGIQQIWLTSEDTGAYGIDIGTDIVTLLRGITALLPPNVMLRLGMSNPPYIKRHIAGIVDILKHPNVFEFLHLPVQSGSDRVLDLMNREYHVEDFEYLVDCVRKELPECTIATDIICGFPTETDKDHRETLDLIDRLKLPVVNISQFYPRPGTPAAKMKPHGNKVKKSRTREVTQLFMSYERNSVYVGRTLPVWFSDVDTPRGHTVGHTKTYVKVIVPLDPNLVGRKAMVSIEESSKWHLKGTVCSLDA</sequence>
<dbReference type="PROSITE" id="PS51918">
    <property type="entry name" value="RADICAL_SAM"/>
    <property type="match status" value="1"/>
</dbReference>
<feature type="domain" description="TRAM" evidence="17">
    <location>
        <begin position="591"/>
        <end position="653"/>
    </location>
</feature>
<dbReference type="InterPro" id="IPR058240">
    <property type="entry name" value="rSAM_sf"/>
</dbReference>
<dbReference type="InterPro" id="IPR013848">
    <property type="entry name" value="Methylthiotransferase_N"/>
</dbReference>
<keyword evidence="9" id="KW-0819">tRNA processing</keyword>
<keyword evidence="16" id="KW-0472">Membrane</keyword>
<evidence type="ECO:0000256" key="4">
    <source>
        <dbReference type="ARBA" id="ARBA00013273"/>
    </source>
</evidence>
<dbReference type="Pfam" id="PF04055">
    <property type="entry name" value="Radical_SAM"/>
    <property type="match status" value="1"/>
</dbReference>
<dbReference type="NCBIfam" id="TIGR00089">
    <property type="entry name" value="MiaB/RimO family radical SAM methylthiotransferase"/>
    <property type="match status" value="1"/>
</dbReference>
<dbReference type="AlphaFoldDB" id="A0A2H6K7H0"/>
<dbReference type="Gene3D" id="3.40.50.12160">
    <property type="entry name" value="Methylthiotransferase, N-terminal domain"/>
    <property type="match status" value="1"/>
</dbReference>
<dbReference type="SFLD" id="SFLDG01082">
    <property type="entry name" value="B12-binding_domain_containing"/>
    <property type="match status" value="1"/>
</dbReference>
<evidence type="ECO:0000256" key="11">
    <source>
        <dbReference type="ARBA" id="ARBA00023004"/>
    </source>
</evidence>
<evidence type="ECO:0000313" key="21">
    <source>
        <dbReference type="Proteomes" id="UP000236319"/>
    </source>
</evidence>
<dbReference type="Pfam" id="PF01938">
    <property type="entry name" value="TRAM"/>
    <property type="match status" value="1"/>
</dbReference>
<keyword evidence="12" id="KW-0411">Iron-sulfur</keyword>
<dbReference type="GO" id="GO:0005783">
    <property type="term" value="C:endoplasmic reticulum"/>
    <property type="evidence" value="ECO:0007669"/>
    <property type="project" value="TreeGrafter"/>
</dbReference>
<dbReference type="OrthoDB" id="1730074at2759"/>
<organism evidence="20 21">
    <name type="scientific">Babesia ovata</name>
    <dbReference type="NCBI Taxonomy" id="189622"/>
    <lineage>
        <taxon>Eukaryota</taxon>
        <taxon>Sar</taxon>
        <taxon>Alveolata</taxon>
        <taxon>Apicomplexa</taxon>
        <taxon>Aconoidasida</taxon>
        <taxon>Piroplasmida</taxon>
        <taxon>Babesiidae</taxon>
        <taxon>Babesia</taxon>
    </lineage>
</organism>
<evidence type="ECO:0000256" key="12">
    <source>
        <dbReference type="ARBA" id="ARBA00023014"/>
    </source>
</evidence>
<dbReference type="RefSeq" id="XP_028865142.1">
    <property type="nucleotide sequence ID" value="XM_029009309.1"/>
</dbReference>
<dbReference type="InterPro" id="IPR002792">
    <property type="entry name" value="TRAM_dom"/>
</dbReference>
<dbReference type="Proteomes" id="UP000236319">
    <property type="component" value="Unassembled WGS sequence"/>
</dbReference>
<proteinExistence type="inferred from homology"/>
<keyword evidence="21" id="KW-1185">Reference proteome</keyword>
<dbReference type="VEuPathDB" id="PiroplasmaDB:BOVATA_003920"/>
<dbReference type="PANTHER" id="PTHR11918">
    <property type="entry name" value="RADICAL SAM PROTEINS"/>
    <property type="match status" value="1"/>
</dbReference>
<feature type="region of interest" description="Disordered" evidence="15">
    <location>
        <begin position="107"/>
        <end position="203"/>
    </location>
</feature>
<keyword evidence="7" id="KW-0808">Transferase</keyword>
<evidence type="ECO:0000256" key="10">
    <source>
        <dbReference type="ARBA" id="ARBA00022723"/>
    </source>
</evidence>
<keyword evidence="11" id="KW-0408">Iron</keyword>
<dbReference type="PROSITE" id="PS51449">
    <property type="entry name" value="MTTASE_N"/>
    <property type="match status" value="1"/>
</dbReference>
<feature type="transmembrane region" description="Helical" evidence="16">
    <location>
        <begin position="12"/>
        <end position="31"/>
    </location>
</feature>
<dbReference type="InterPro" id="IPR006638">
    <property type="entry name" value="Elp3/MiaA/NifB-like_rSAM"/>
</dbReference>
<evidence type="ECO:0000256" key="13">
    <source>
        <dbReference type="ARBA" id="ARBA00031213"/>
    </source>
</evidence>
<comment type="cofactor">
    <cofactor evidence="1">
        <name>[4Fe-4S] cluster</name>
        <dbReference type="ChEBI" id="CHEBI:49883"/>
    </cofactor>
</comment>
<dbReference type="PROSITE" id="PS01278">
    <property type="entry name" value="MTTASE_RADICAL"/>
    <property type="match status" value="1"/>
</dbReference>
<evidence type="ECO:0000256" key="6">
    <source>
        <dbReference type="ARBA" id="ARBA00022485"/>
    </source>
</evidence>
<dbReference type="GO" id="GO:0051539">
    <property type="term" value="F:4 iron, 4 sulfur cluster binding"/>
    <property type="evidence" value="ECO:0007669"/>
    <property type="project" value="UniProtKB-KW"/>
</dbReference>
<dbReference type="EMBL" id="BDSA01000001">
    <property type="protein sequence ID" value="GBE58899.1"/>
    <property type="molecule type" value="Genomic_DNA"/>
</dbReference>
<dbReference type="GO" id="GO:0046872">
    <property type="term" value="F:metal ion binding"/>
    <property type="evidence" value="ECO:0007669"/>
    <property type="project" value="UniProtKB-KW"/>
</dbReference>
<dbReference type="GeneID" id="39872669"/>
<evidence type="ECO:0000256" key="7">
    <source>
        <dbReference type="ARBA" id="ARBA00022679"/>
    </source>
</evidence>
<evidence type="ECO:0000256" key="9">
    <source>
        <dbReference type="ARBA" id="ARBA00022694"/>
    </source>
</evidence>
<evidence type="ECO:0000256" key="14">
    <source>
        <dbReference type="ARBA" id="ARBA00051661"/>
    </source>
</evidence>
<keyword evidence="6" id="KW-0004">4Fe-4S</keyword>
<dbReference type="NCBIfam" id="TIGR01578">
    <property type="entry name" value="MiaB-like-B"/>
    <property type="match status" value="1"/>
</dbReference>
<dbReference type="FunFam" id="3.80.30.20:FF:000002">
    <property type="entry name" value="threonylcarbamoyladenosine tRNA methylthiotransferase isoform X2"/>
    <property type="match status" value="1"/>
</dbReference>
<comment type="caution">
    <text evidence="20">The sequence shown here is derived from an EMBL/GenBank/DDBJ whole genome shotgun (WGS) entry which is preliminary data.</text>
</comment>
<evidence type="ECO:0000259" key="19">
    <source>
        <dbReference type="PROSITE" id="PS51918"/>
    </source>
</evidence>
<comment type="similarity">
    <text evidence="3">Belongs to the methylthiotransferase family. CDKAL1 subfamily.</text>
</comment>
<evidence type="ECO:0000313" key="20">
    <source>
        <dbReference type="EMBL" id="GBE58899.1"/>
    </source>
</evidence>
<evidence type="ECO:0000256" key="1">
    <source>
        <dbReference type="ARBA" id="ARBA00001966"/>
    </source>
</evidence>
<accession>A0A2H6K7H0</accession>
<keyword evidence="8" id="KW-0949">S-adenosyl-L-methionine</keyword>
<feature type="compositionally biased region" description="Acidic residues" evidence="15">
    <location>
        <begin position="154"/>
        <end position="169"/>
    </location>
</feature>
<dbReference type="InterPro" id="IPR023404">
    <property type="entry name" value="rSAM_horseshoe"/>
</dbReference>
<dbReference type="CDD" id="cd01335">
    <property type="entry name" value="Radical_SAM"/>
    <property type="match status" value="1"/>
</dbReference>
<dbReference type="InterPro" id="IPR020612">
    <property type="entry name" value="Methylthiotransferase_CS"/>
</dbReference>
<comment type="catalytic activity">
    <reaction evidence="14">
        <text>N(6)-L-threonylcarbamoyladenosine(37) in tRNA + (sulfur carrier)-SH + AH2 + 2 S-adenosyl-L-methionine = 2-methylsulfanyl-N(6)-L-threonylcarbamoyladenosine(37) in tRNA + (sulfur carrier)-H + 5'-deoxyadenosine + L-methionine + A + S-adenosyl-L-homocysteine + 2 H(+)</text>
        <dbReference type="Rhea" id="RHEA:37075"/>
        <dbReference type="Rhea" id="RHEA-COMP:10163"/>
        <dbReference type="Rhea" id="RHEA-COMP:11092"/>
        <dbReference type="Rhea" id="RHEA-COMP:14737"/>
        <dbReference type="Rhea" id="RHEA-COMP:14739"/>
        <dbReference type="ChEBI" id="CHEBI:13193"/>
        <dbReference type="ChEBI" id="CHEBI:15378"/>
        <dbReference type="ChEBI" id="CHEBI:17319"/>
        <dbReference type="ChEBI" id="CHEBI:17499"/>
        <dbReference type="ChEBI" id="CHEBI:29917"/>
        <dbReference type="ChEBI" id="CHEBI:57844"/>
        <dbReference type="ChEBI" id="CHEBI:57856"/>
        <dbReference type="ChEBI" id="CHEBI:59789"/>
        <dbReference type="ChEBI" id="CHEBI:64428"/>
        <dbReference type="ChEBI" id="CHEBI:74418"/>
        <dbReference type="ChEBI" id="CHEBI:74420"/>
        <dbReference type="EC" id="2.8.4.5"/>
    </reaction>
</comment>
<evidence type="ECO:0000256" key="5">
    <source>
        <dbReference type="ARBA" id="ARBA00018810"/>
    </source>
</evidence>
<dbReference type="InterPro" id="IPR007197">
    <property type="entry name" value="rSAM"/>
</dbReference>
<feature type="compositionally biased region" description="Basic and acidic residues" evidence="15">
    <location>
        <begin position="175"/>
        <end position="184"/>
    </location>
</feature>
<evidence type="ECO:0000256" key="2">
    <source>
        <dbReference type="ARBA" id="ARBA00002399"/>
    </source>
</evidence>
<reference evidence="20 21" key="1">
    <citation type="journal article" date="2017" name="BMC Genomics">
        <title>Whole-genome assembly of Babesia ovata and comparative genomics between closely related pathogens.</title>
        <authorList>
            <person name="Yamagishi J."/>
            <person name="Asada M."/>
            <person name="Hakimi H."/>
            <person name="Tanaka T.Q."/>
            <person name="Sugimoto C."/>
            <person name="Kawazu S."/>
        </authorList>
    </citation>
    <scope>NUCLEOTIDE SEQUENCE [LARGE SCALE GENOMIC DNA]</scope>
    <source>
        <strain evidence="20 21">Miyake</strain>
    </source>
</reference>
<evidence type="ECO:0000256" key="16">
    <source>
        <dbReference type="SAM" id="Phobius"/>
    </source>
</evidence>
<evidence type="ECO:0000256" key="3">
    <source>
        <dbReference type="ARBA" id="ARBA00008616"/>
    </source>
</evidence>
<dbReference type="Pfam" id="PF00919">
    <property type="entry name" value="UPF0004"/>
    <property type="match status" value="1"/>
</dbReference>
<evidence type="ECO:0000256" key="8">
    <source>
        <dbReference type="ARBA" id="ARBA00022691"/>
    </source>
</evidence>
<keyword evidence="16" id="KW-0812">Transmembrane</keyword>
<name>A0A2H6K7H0_9APIC</name>
<dbReference type="InterPro" id="IPR005839">
    <property type="entry name" value="Methylthiotransferase"/>
</dbReference>
<gene>
    <name evidence="20" type="ORF">BOVATA_003920</name>
</gene>